<feature type="zinc finger region" description="C3H1-type" evidence="1">
    <location>
        <begin position="204"/>
        <end position="232"/>
    </location>
</feature>
<gene>
    <name evidence="3" type="ORF">VTL71DRAFT_14158</name>
</gene>
<organism evidence="3 4">
    <name type="scientific">Oculimacula yallundae</name>
    <dbReference type="NCBI Taxonomy" id="86028"/>
    <lineage>
        <taxon>Eukaryota</taxon>
        <taxon>Fungi</taxon>
        <taxon>Dikarya</taxon>
        <taxon>Ascomycota</taxon>
        <taxon>Pezizomycotina</taxon>
        <taxon>Leotiomycetes</taxon>
        <taxon>Helotiales</taxon>
        <taxon>Ploettnerulaceae</taxon>
        <taxon>Oculimacula</taxon>
    </lineage>
</organism>
<dbReference type="SMART" id="SM00356">
    <property type="entry name" value="ZnF_C3H1"/>
    <property type="match status" value="2"/>
</dbReference>
<proteinExistence type="predicted"/>
<dbReference type="PANTHER" id="PTHR35910:SF1">
    <property type="entry name" value="2EXR DOMAIN-CONTAINING PROTEIN"/>
    <property type="match status" value="1"/>
</dbReference>
<dbReference type="EMBL" id="JAZHXI010000007">
    <property type="protein sequence ID" value="KAL2069479.1"/>
    <property type="molecule type" value="Genomic_DNA"/>
</dbReference>
<name>A0ABR4CI91_9HELO</name>
<protein>
    <recommendedName>
        <fullName evidence="2">C3H1-type domain-containing protein</fullName>
    </recommendedName>
</protein>
<dbReference type="PANTHER" id="PTHR35910">
    <property type="entry name" value="2EXR DOMAIN-CONTAINING PROTEIN"/>
    <property type="match status" value="1"/>
</dbReference>
<keyword evidence="4" id="KW-1185">Reference proteome</keyword>
<dbReference type="InterPro" id="IPR045518">
    <property type="entry name" value="2EXR"/>
</dbReference>
<evidence type="ECO:0000256" key="1">
    <source>
        <dbReference type="PROSITE-ProRule" id="PRU00723"/>
    </source>
</evidence>
<evidence type="ECO:0000259" key="2">
    <source>
        <dbReference type="PROSITE" id="PS50103"/>
    </source>
</evidence>
<reference evidence="3 4" key="1">
    <citation type="journal article" date="2024" name="Commun. Biol.">
        <title>Comparative genomic analysis of thermophilic fungi reveals convergent evolutionary adaptations and gene losses.</title>
        <authorList>
            <person name="Steindorff A.S."/>
            <person name="Aguilar-Pontes M.V."/>
            <person name="Robinson A.J."/>
            <person name="Andreopoulos B."/>
            <person name="LaButti K."/>
            <person name="Kuo A."/>
            <person name="Mondo S."/>
            <person name="Riley R."/>
            <person name="Otillar R."/>
            <person name="Haridas S."/>
            <person name="Lipzen A."/>
            <person name="Grimwood J."/>
            <person name="Schmutz J."/>
            <person name="Clum A."/>
            <person name="Reid I.D."/>
            <person name="Moisan M.C."/>
            <person name="Butler G."/>
            <person name="Nguyen T.T.M."/>
            <person name="Dewar K."/>
            <person name="Conant G."/>
            <person name="Drula E."/>
            <person name="Henrissat B."/>
            <person name="Hansel C."/>
            <person name="Singer S."/>
            <person name="Hutchinson M.I."/>
            <person name="de Vries R.P."/>
            <person name="Natvig D.O."/>
            <person name="Powell A.J."/>
            <person name="Tsang A."/>
            <person name="Grigoriev I.V."/>
        </authorList>
    </citation>
    <scope>NUCLEOTIDE SEQUENCE [LARGE SCALE GENOMIC DNA]</scope>
    <source>
        <strain evidence="3 4">CBS 494.80</strain>
    </source>
</reference>
<keyword evidence="1" id="KW-0863">Zinc-finger</keyword>
<dbReference type="PROSITE" id="PS50103">
    <property type="entry name" value="ZF_C3H1"/>
    <property type="match status" value="2"/>
</dbReference>
<evidence type="ECO:0000313" key="4">
    <source>
        <dbReference type="Proteomes" id="UP001595075"/>
    </source>
</evidence>
<evidence type="ECO:0000313" key="3">
    <source>
        <dbReference type="EMBL" id="KAL2069479.1"/>
    </source>
</evidence>
<feature type="zinc finger region" description="C3H1-type" evidence="1">
    <location>
        <begin position="5"/>
        <end position="36"/>
    </location>
</feature>
<dbReference type="InterPro" id="IPR000571">
    <property type="entry name" value="Znf_CCCH"/>
</dbReference>
<keyword evidence="1" id="KW-0479">Metal-binding</keyword>
<feature type="domain" description="C3H1-type" evidence="2">
    <location>
        <begin position="5"/>
        <end position="36"/>
    </location>
</feature>
<dbReference type="Proteomes" id="UP001595075">
    <property type="component" value="Unassembled WGS sequence"/>
</dbReference>
<keyword evidence="1" id="KW-0862">Zinc</keyword>
<comment type="caution">
    <text evidence="3">The sequence shown here is derived from an EMBL/GenBank/DDBJ whole genome shotgun (WGS) entry which is preliminary data.</text>
</comment>
<dbReference type="Pfam" id="PF20150">
    <property type="entry name" value="2EXR"/>
    <property type="match status" value="1"/>
</dbReference>
<sequence length="607" mass="67644">MDAYKVSEEVCMHYRDGRQCPREKRSGSCPYIHNINDHEEAIAARLAKSQLSKENVIAERAQEQVKLHQQRVAKQLNTNGTDSVNTSKLTAANNVKVRQSKPKAAKPVTAKKAATTSRSAITSTGISTESKPTVSKCVPLAGSNGHPLTPPSSEAGDTLPEETVLETFPLSPPQTPPRVLTQPPVAVNSNSPQLINGIWQSKYTNTKELCRNFLKLHGGCRNSKCRFTHDQNARARHLDELTRLANQKRYAKLELIKNIPAAEANYEENAKILADLATTEANVTALASSTLSTADASVGNTPGHFSSSADSSTLPKESFWGGQESMAIWAKNNVYSHTQLKLLAPYFGLQKIPANIVATVRNLPRSDASDAFHFFQCLPGELRNQIWEYAIENEIGKGRKIRLQYHCDRFIGAEPVGGKIVCRTFSPALLNVCHESRSLMGPYCNATFFNPVIEPRMPVNYTIINLEIDQLFLHANGPLQLHRMVRLMGEEICASVKHLVIPLKEYLGDRSKEMDYLGPLLSHFCNLKSLDMMVGDGFQDLSFQKKRYCEDVKDVMYHYLKKRFHIKHPELPKVGYAVIPAVRAHDFGIDELLYMGEGGRGTYKNGW</sequence>
<feature type="domain" description="C3H1-type" evidence="2">
    <location>
        <begin position="204"/>
        <end position="232"/>
    </location>
</feature>
<accession>A0ABR4CI91</accession>